<comment type="caution">
    <text evidence="3">The sequence shown here is derived from an EMBL/GenBank/DDBJ whole genome shotgun (WGS) entry which is preliminary data.</text>
</comment>
<dbReference type="InterPro" id="IPR021346">
    <property type="entry name" value="Tma16"/>
</dbReference>
<protein>
    <recommendedName>
        <fullName evidence="5">Translation machinery-associated protein 16</fullName>
    </recommendedName>
</protein>
<feature type="compositionally biased region" description="Polar residues" evidence="2">
    <location>
        <begin position="150"/>
        <end position="164"/>
    </location>
</feature>
<dbReference type="PANTHER" id="PTHR13349">
    <property type="entry name" value="TRANSLATION MACHINERY-ASSOCIATED PROTEIN 16"/>
    <property type="match status" value="1"/>
</dbReference>
<evidence type="ECO:0000313" key="4">
    <source>
        <dbReference type="Proteomes" id="UP000792457"/>
    </source>
</evidence>
<dbReference type="Proteomes" id="UP000792457">
    <property type="component" value="Unassembled WGS sequence"/>
</dbReference>
<comment type="similarity">
    <text evidence="1">Belongs to the TMA16 family.</text>
</comment>
<feature type="region of interest" description="Disordered" evidence="2">
    <location>
        <begin position="132"/>
        <end position="164"/>
    </location>
</feature>
<dbReference type="OrthoDB" id="270284at2759"/>
<dbReference type="PANTHER" id="PTHR13349:SF2">
    <property type="entry name" value="TRANSLATION MACHINERY-ASSOCIATED PROTEIN 16"/>
    <property type="match status" value="1"/>
</dbReference>
<evidence type="ECO:0000256" key="2">
    <source>
        <dbReference type="SAM" id="MobiDB-lite"/>
    </source>
</evidence>
<evidence type="ECO:0008006" key="5">
    <source>
        <dbReference type="Google" id="ProtNLM"/>
    </source>
</evidence>
<dbReference type="GO" id="GO:0005634">
    <property type="term" value="C:nucleus"/>
    <property type="evidence" value="ECO:0007669"/>
    <property type="project" value="TreeGrafter"/>
</dbReference>
<sequence>MKHRPGPKLVHPNSRKTKSICKNLKRLSTRQKSKQAHQMKQNLLGEKILWFQDNLPTNDKLTKTQIMELIENYLHRFDEELEQIVLKQSVGGKRQRQHASREDSIMHTKKHEREEFETCGIVAVDMHVTGKGRNKKSYFGDPSQMKGQKRTLTIGQNLESFTSR</sequence>
<accession>A0A8K0KF52</accession>
<organism evidence="3 4">
    <name type="scientific">Ladona fulva</name>
    <name type="common">Scarce chaser dragonfly</name>
    <name type="synonym">Libellula fulva</name>
    <dbReference type="NCBI Taxonomy" id="123851"/>
    <lineage>
        <taxon>Eukaryota</taxon>
        <taxon>Metazoa</taxon>
        <taxon>Ecdysozoa</taxon>
        <taxon>Arthropoda</taxon>
        <taxon>Hexapoda</taxon>
        <taxon>Insecta</taxon>
        <taxon>Pterygota</taxon>
        <taxon>Palaeoptera</taxon>
        <taxon>Odonata</taxon>
        <taxon>Epiprocta</taxon>
        <taxon>Anisoptera</taxon>
        <taxon>Libelluloidea</taxon>
        <taxon>Libellulidae</taxon>
        <taxon>Ladona</taxon>
    </lineage>
</organism>
<dbReference type="AlphaFoldDB" id="A0A8K0KF52"/>
<feature type="region of interest" description="Disordered" evidence="2">
    <location>
        <begin position="92"/>
        <end position="111"/>
    </location>
</feature>
<dbReference type="Pfam" id="PF11176">
    <property type="entry name" value="Tma16"/>
    <property type="match status" value="1"/>
</dbReference>
<feature type="compositionally biased region" description="Basic and acidic residues" evidence="2">
    <location>
        <begin position="99"/>
        <end position="111"/>
    </location>
</feature>
<keyword evidence="4" id="KW-1185">Reference proteome</keyword>
<dbReference type="Gene3D" id="1.20.1440.170">
    <property type="entry name" value="Translation machinery-associated protein 16-like"/>
    <property type="match status" value="1"/>
</dbReference>
<dbReference type="InterPro" id="IPR038356">
    <property type="entry name" value="Tma16_sf"/>
</dbReference>
<dbReference type="EMBL" id="KZ308781">
    <property type="protein sequence ID" value="KAG8234129.1"/>
    <property type="molecule type" value="Genomic_DNA"/>
</dbReference>
<evidence type="ECO:0000313" key="3">
    <source>
        <dbReference type="EMBL" id="KAG8234129.1"/>
    </source>
</evidence>
<reference evidence="3" key="2">
    <citation type="submission" date="2017-10" db="EMBL/GenBank/DDBJ databases">
        <title>Ladona fulva Genome sequencing and assembly.</title>
        <authorList>
            <person name="Murali S."/>
            <person name="Richards S."/>
            <person name="Bandaranaike D."/>
            <person name="Bellair M."/>
            <person name="Blankenburg K."/>
            <person name="Chao H."/>
            <person name="Dinh H."/>
            <person name="Doddapaneni H."/>
            <person name="Dugan-Rocha S."/>
            <person name="Elkadiri S."/>
            <person name="Gnanaolivu R."/>
            <person name="Hernandez B."/>
            <person name="Skinner E."/>
            <person name="Javaid M."/>
            <person name="Lee S."/>
            <person name="Li M."/>
            <person name="Ming W."/>
            <person name="Munidasa M."/>
            <person name="Muniz J."/>
            <person name="Nguyen L."/>
            <person name="Hughes D."/>
            <person name="Osuji N."/>
            <person name="Pu L.-L."/>
            <person name="Puazo M."/>
            <person name="Qu C."/>
            <person name="Quiroz J."/>
            <person name="Raj R."/>
            <person name="Weissenberger G."/>
            <person name="Xin Y."/>
            <person name="Zou X."/>
            <person name="Han Y."/>
            <person name="Worley K."/>
            <person name="Muzny D."/>
            <person name="Gibbs R."/>
        </authorList>
    </citation>
    <scope>NUCLEOTIDE SEQUENCE</scope>
    <source>
        <strain evidence="3">Sampled in the wild</strain>
    </source>
</reference>
<gene>
    <name evidence="3" type="ORF">J437_LFUL007495</name>
</gene>
<proteinExistence type="inferred from homology"/>
<evidence type="ECO:0000256" key="1">
    <source>
        <dbReference type="ARBA" id="ARBA00034127"/>
    </source>
</evidence>
<reference evidence="3" key="1">
    <citation type="submission" date="2013-04" db="EMBL/GenBank/DDBJ databases">
        <authorList>
            <person name="Qu J."/>
            <person name="Murali S.C."/>
            <person name="Bandaranaike D."/>
            <person name="Bellair M."/>
            <person name="Blankenburg K."/>
            <person name="Chao H."/>
            <person name="Dinh H."/>
            <person name="Doddapaneni H."/>
            <person name="Downs B."/>
            <person name="Dugan-Rocha S."/>
            <person name="Elkadiri S."/>
            <person name="Gnanaolivu R.D."/>
            <person name="Hernandez B."/>
            <person name="Javaid M."/>
            <person name="Jayaseelan J.C."/>
            <person name="Lee S."/>
            <person name="Li M."/>
            <person name="Ming W."/>
            <person name="Munidasa M."/>
            <person name="Muniz J."/>
            <person name="Nguyen L."/>
            <person name="Ongeri F."/>
            <person name="Osuji N."/>
            <person name="Pu L.-L."/>
            <person name="Puazo M."/>
            <person name="Qu C."/>
            <person name="Quiroz J."/>
            <person name="Raj R."/>
            <person name="Weissenberger G."/>
            <person name="Xin Y."/>
            <person name="Zou X."/>
            <person name="Han Y."/>
            <person name="Richards S."/>
            <person name="Worley K."/>
            <person name="Muzny D."/>
            <person name="Gibbs R."/>
        </authorList>
    </citation>
    <scope>NUCLEOTIDE SEQUENCE</scope>
    <source>
        <strain evidence="3">Sampled in the wild</strain>
    </source>
</reference>
<name>A0A8K0KF52_LADFU</name>